<feature type="compositionally biased region" description="Basic and acidic residues" evidence="4">
    <location>
        <begin position="614"/>
        <end position="631"/>
    </location>
</feature>
<dbReference type="PANTHER" id="PTHR22938">
    <property type="entry name" value="ZINC FINGER PROTEIN 598"/>
    <property type="match status" value="1"/>
</dbReference>
<evidence type="ECO:0000313" key="6">
    <source>
        <dbReference type="Proteomes" id="UP000046393"/>
    </source>
</evidence>
<dbReference type="SMART" id="SM00355">
    <property type="entry name" value="ZnF_C2H2"/>
    <property type="match status" value="3"/>
</dbReference>
<dbReference type="PROSITE" id="PS50089">
    <property type="entry name" value="ZF_RING_2"/>
    <property type="match status" value="1"/>
</dbReference>
<dbReference type="InterPro" id="IPR001841">
    <property type="entry name" value="Znf_RING"/>
</dbReference>
<feature type="region of interest" description="Disordered" evidence="4">
    <location>
        <begin position="534"/>
        <end position="708"/>
    </location>
</feature>
<name>A0A0N5ARC3_9BILA</name>
<feature type="region of interest" description="Disordered" evidence="4">
    <location>
        <begin position="432"/>
        <end position="483"/>
    </location>
</feature>
<dbReference type="GO" id="GO:0072344">
    <property type="term" value="P:rescue of stalled ribosome"/>
    <property type="evidence" value="ECO:0007669"/>
    <property type="project" value="InterPro"/>
</dbReference>
<dbReference type="Proteomes" id="UP000046393">
    <property type="component" value="Unplaced"/>
</dbReference>
<dbReference type="GO" id="GO:0008270">
    <property type="term" value="F:zinc ion binding"/>
    <property type="evidence" value="ECO:0007669"/>
    <property type="project" value="UniProtKB-KW"/>
</dbReference>
<accession>A0A0N5ARC3</accession>
<keyword evidence="1 3" id="KW-0479">Metal-binding</keyword>
<evidence type="ECO:0000313" key="7">
    <source>
        <dbReference type="WBParaSite" id="SMUV_0000726601-mRNA-1"/>
    </source>
</evidence>
<feature type="compositionally biased region" description="Basic residues" evidence="4">
    <location>
        <begin position="549"/>
        <end position="560"/>
    </location>
</feature>
<feature type="compositionally biased region" description="Polar residues" evidence="4">
    <location>
        <begin position="600"/>
        <end position="610"/>
    </location>
</feature>
<keyword evidence="2" id="KW-0862">Zinc</keyword>
<evidence type="ECO:0000256" key="2">
    <source>
        <dbReference type="ARBA" id="ARBA00022833"/>
    </source>
</evidence>
<dbReference type="InterPro" id="IPR013083">
    <property type="entry name" value="Znf_RING/FYVE/PHD"/>
</dbReference>
<feature type="compositionally biased region" description="Pro residues" evidence="4">
    <location>
        <begin position="686"/>
        <end position="698"/>
    </location>
</feature>
<feature type="compositionally biased region" description="Basic and acidic residues" evidence="4">
    <location>
        <begin position="655"/>
        <end position="664"/>
    </location>
</feature>
<dbReference type="GO" id="GO:0061630">
    <property type="term" value="F:ubiquitin protein ligase activity"/>
    <property type="evidence" value="ECO:0007669"/>
    <property type="project" value="InterPro"/>
</dbReference>
<dbReference type="Pfam" id="PF25447">
    <property type="entry name" value="RING_ZNF598"/>
    <property type="match status" value="1"/>
</dbReference>
<dbReference type="Gene3D" id="3.30.40.10">
    <property type="entry name" value="Zinc/RING finger domain, C3HC4 (zinc finger)"/>
    <property type="match status" value="1"/>
</dbReference>
<dbReference type="AlphaFoldDB" id="A0A0N5ARC3"/>
<keyword evidence="6" id="KW-1185">Reference proteome</keyword>
<dbReference type="InterPro" id="IPR044288">
    <property type="entry name" value="ZNF598/HEL2"/>
</dbReference>
<reference evidence="7" key="1">
    <citation type="submission" date="2017-02" db="UniProtKB">
        <authorList>
            <consortium name="WormBaseParasite"/>
        </authorList>
    </citation>
    <scope>IDENTIFICATION</scope>
</reference>
<evidence type="ECO:0000256" key="3">
    <source>
        <dbReference type="PROSITE-ProRule" id="PRU00175"/>
    </source>
</evidence>
<dbReference type="WBParaSite" id="SMUV_0000726601-mRNA-1">
    <property type="protein sequence ID" value="SMUV_0000726601-mRNA-1"/>
    <property type="gene ID" value="SMUV_0000726601"/>
</dbReference>
<evidence type="ECO:0000256" key="1">
    <source>
        <dbReference type="ARBA" id="ARBA00022771"/>
    </source>
</evidence>
<sequence length="708" mass="79288">MASHLTGTSTTNSTRNRKFIPRKSRGGSYGHRRGHHSGRGLGKCQSYHFQPAPVIKDHYGIKMRGTIAECDICCRQSDLFAVGDCMHPICMECGIRLRILDGNEHCPECRAKIDQMKFIEYNGDWSTAVTSIDKPFPHKDAERYKGEKSVFDTFALLNRHVNEMHQFSYCDICVKHLNLLSHERKVYSKSLLRRHMEKGDQDDNSQKGHPQCLFCEKRFLDDAYRYKHLRREHFFCQICDADGNSNYFYSKHEDLIRHYKMKHVVCEEGECKELGIAFRNELELKLHRSTNHGAGKQKLNLDFRFDRAGGASTSSSRSSSIARSRIVNTRCFPRVGVVPNSNIEPPRSDESSFKIVPSVQAEGLNMSLRYANKPGFVVQANDFPCLGSGLNHNSRKVDKSKETHGHVVTTSSEAVEEKNVVASREMPSTSWFIDDDEAFGRSQRSSSSTNQTQNSSTAISSSRADQENNQPTKAHFTASAQPKSLSVAASLLRSSKASNIKAENIFPTLDANSTPTNLPANSVWRNNTLHFNNKASNAIRDNPLVAKSNKQKKQRKKKKAETRQKLDHLDTSQSAVNLKEPDDSNKFESTSKKASEKIENSGSPESSVNQEDPDTSKKFESISKKESEKTENSSSPESSVNQEDPDTSKKFKPTSKNESEKNENFGKGSLRYLPPPPGIISMVPPGLMPPPGLGPPPGFQSADSFRVT</sequence>
<keyword evidence="1 3" id="KW-0863">Zinc-finger</keyword>
<dbReference type="SUPFAM" id="SSF57850">
    <property type="entry name" value="RING/U-box"/>
    <property type="match status" value="1"/>
</dbReference>
<feature type="compositionally biased region" description="Low complexity" evidence="4">
    <location>
        <begin position="441"/>
        <end position="463"/>
    </location>
</feature>
<proteinExistence type="predicted"/>
<dbReference type="PANTHER" id="PTHR22938:SF0">
    <property type="entry name" value="E3 UBIQUITIN-PROTEIN LIGASE ZNF598"/>
    <property type="match status" value="1"/>
</dbReference>
<feature type="compositionally biased region" description="Basic and acidic residues" evidence="4">
    <location>
        <begin position="395"/>
        <end position="405"/>
    </location>
</feature>
<dbReference type="GO" id="GO:0043022">
    <property type="term" value="F:ribosome binding"/>
    <property type="evidence" value="ECO:0007669"/>
    <property type="project" value="TreeGrafter"/>
</dbReference>
<protein>
    <submittedName>
        <fullName evidence="7">RING-type domain-containing protein</fullName>
    </submittedName>
</protein>
<feature type="compositionally biased region" description="Basic residues" evidence="4">
    <location>
        <begin position="15"/>
        <end position="38"/>
    </location>
</feature>
<dbReference type="InterPro" id="IPR013087">
    <property type="entry name" value="Znf_C2H2_type"/>
</dbReference>
<feature type="compositionally biased region" description="Polar residues" evidence="4">
    <location>
        <begin position="467"/>
        <end position="483"/>
    </location>
</feature>
<feature type="region of interest" description="Disordered" evidence="4">
    <location>
        <begin position="393"/>
        <end position="416"/>
    </location>
</feature>
<dbReference type="STRING" id="451379.A0A0N5ARC3"/>
<organism evidence="6 7">
    <name type="scientific">Syphacia muris</name>
    <dbReference type="NCBI Taxonomy" id="451379"/>
    <lineage>
        <taxon>Eukaryota</taxon>
        <taxon>Metazoa</taxon>
        <taxon>Ecdysozoa</taxon>
        <taxon>Nematoda</taxon>
        <taxon>Chromadorea</taxon>
        <taxon>Rhabditida</taxon>
        <taxon>Spirurina</taxon>
        <taxon>Oxyuridomorpha</taxon>
        <taxon>Oxyuroidea</taxon>
        <taxon>Oxyuridae</taxon>
        <taxon>Syphacia</taxon>
    </lineage>
</organism>
<feature type="region of interest" description="Disordered" evidence="4">
    <location>
        <begin position="1"/>
        <end position="41"/>
    </location>
</feature>
<evidence type="ECO:0000259" key="5">
    <source>
        <dbReference type="PROSITE" id="PS50089"/>
    </source>
</evidence>
<dbReference type="PROSITE" id="PS00028">
    <property type="entry name" value="ZINC_FINGER_C2H2_1"/>
    <property type="match status" value="1"/>
</dbReference>
<feature type="compositionally biased region" description="Basic and acidic residues" evidence="4">
    <location>
        <begin position="579"/>
        <end position="599"/>
    </location>
</feature>
<feature type="compositionally biased region" description="Basic and acidic residues" evidence="4">
    <location>
        <begin position="561"/>
        <end position="570"/>
    </location>
</feature>
<evidence type="ECO:0000256" key="4">
    <source>
        <dbReference type="SAM" id="MobiDB-lite"/>
    </source>
</evidence>
<feature type="domain" description="RING-type" evidence="5">
    <location>
        <begin position="70"/>
        <end position="110"/>
    </location>
</feature>
<dbReference type="GO" id="GO:0016567">
    <property type="term" value="P:protein ubiquitination"/>
    <property type="evidence" value="ECO:0007669"/>
    <property type="project" value="TreeGrafter"/>
</dbReference>